<dbReference type="GO" id="GO:0006352">
    <property type="term" value="P:DNA-templated transcription initiation"/>
    <property type="evidence" value="ECO:0007669"/>
    <property type="project" value="InterPro"/>
</dbReference>
<gene>
    <name evidence="5" type="ORF">BAE44_0001847</name>
</gene>
<name>A0A1E5WID0_9POAL</name>
<dbReference type="Gene3D" id="3.30.310.10">
    <property type="entry name" value="TATA-Binding Protein"/>
    <property type="match status" value="2"/>
</dbReference>
<accession>A0A1E5WID0</accession>
<evidence type="ECO:0000313" key="6">
    <source>
        <dbReference type="Proteomes" id="UP000095767"/>
    </source>
</evidence>
<proteinExistence type="inferred from homology"/>
<sequence>LHWSKERRPFKACCEEVCANCPKARLPSSVQCNAFAISISSESKMFSDHLDSMGSGGMQDFKIQNMVASCDVKFPIRLEGLSLASGLFATVVLTGAKTREQIYTAFENIYPMIVQFRKRQQQHRFTIGESIYHPIYGGQPARILQKRIVEN</sequence>
<comment type="function">
    <text evidence="4">General transcription factor that functions at the core of the DNA-binding multiprotein factor TFIID. Binding of TFIID to the TATA box is the initial transcriptional step of the pre-initiation complex (PIC), playing a role in the activation of eukaryotic genes transcribed by RNA polymerase II.</text>
</comment>
<comment type="caution">
    <text evidence="5">The sequence shown here is derived from an EMBL/GenBank/DDBJ whole genome shotgun (WGS) entry which is preliminary data.</text>
</comment>
<dbReference type="EMBL" id="LWDX02006653">
    <property type="protein sequence ID" value="OEL37128.1"/>
    <property type="molecule type" value="Genomic_DNA"/>
</dbReference>
<dbReference type="GO" id="GO:0003677">
    <property type="term" value="F:DNA binding"/>
    <property type="evidence" value="ECO:0007669"/>
    <property type="project" value="UniProtKB-KW"/>
</dbReference>
<keyword evidence="6" id="KW-1185">Reference proteome</keyword>
<evidence type="ECO:0000256" key="3">
    <source>
        <dbReference type="ARBA" id="ARBA00023163"/>
    </source>
</evidence>
<protein>
    <submittedName>
        <fullName evidence="5">TATA-box-binding protein 1</fullName>
    </submittedName>
</protein>
<evidence type="ECO:0000256" key="4">
    <source>
        <dbReference type="ARBA" id="ARBA00037612"/>
    </source>
</evidence>
<dbReference type="STRING" id="888268.A0A1E5WID0"/>
<dbReference type="Pfam" id="PF00352">
    <property type="entry name" value="TBP"/>
    <property type="match status" value="1"/>
</dbReference>
<dbReference type="OrthoDB" id="2127950at2759"/>
<evidence type="ECO:0000256" key="2">
    <source>
        <dbReference type="ARBA" id="ARBA00023125"/>
    </source>
</evidence>
<dbReference type="SUPFAM" id="SSF55945">
    <property type="entry name" value="TATA-box binding protein-like"/>
    <property type="match status" value="1"/>
</dbReference>
<dbReference type="AlphaFoldDB" id="A0A1E5WID0"/>
<dbReference type="InterPro" id="IPR012295">
    <property type="entry name" value="TBP_dom_sf"/>
</dbReference>
<dbReference type="InterPro" id="IPR000814">
    <property type="entry name" value="TBP"/>
</dbReference>
<evidence type="ECO:0000313" key="5">
    <source>
        <dbReference type="EMBL" id="OEL37128.1"/>
    </source>
</evidence>
<evidence type="ECO:0000256" key="1">
    <source>
        <dbReference type="ARBA" id="ARBA00005560"/>
    </source>
</evidence>
<feature type="non-terminal residue" evidence="5">
    <location>
        <position position="1"/>
    </location>
</feature>
<organism evidence="5 6">
    <name type="scientific">Dichanthelium oligosanthes</name>
    <dbReference type="NCBI Taxonomy" id="888268"/>
    <lineage>
        <taxon>Eukaryota</taxon>
        <taxon>Viridiplantae</taxon>
        <taxon>Streptophyta</taxon>
        <taxon>Embryophyta</taxon>
        <taxon>Tracheophyta</taxon>
        <taxon>Spermatophyta</taxon>
        <taxon>Magnoliopsida</taxon>
        <taxon>Liliopsida</taxon>
        <taxon>Poales</taxon>
        <taxon>Poaceae</taxon>
        <taxon>PACMAD clade</taxon>
        <taxon>Panicoideae</taxon>
        <taxon>Panicodae</taxon>
        <taxon>Paniceae</taxon>
        <taxon>Dichantheliinae</taxon>
        <taxon>Dichanthelium</taxon>
    </lineage>
</organism>
<dbReference type="Proteomes" id="UP000095767">
    <property type="component" value="Unassembled WGS sequence"/>
</dbReference>
<keyword evidence="3" id="KW-0804">Transcription</keyword>
<reference evidence="5 6" key="1">
    <citation type="submission" date="2016-09" db="EMBL/GenBank/DDBJ databases">
        <title>The draft genome of Dichanthelium oligosanthes: A C3 panicoid grass species.</title>
        <authorList>
            <person name="Studer A.J."/>
            <person name="Schnable J.C."/>
            <person name="Brutnell T.P."/>
        </authorList>
    </citation>
    <scope>NUCLEOTIDE SEQUENCE [LARGE SCALE GENOMIC DNA]</scope>
    <source>
        <strain evidence="6">cv. Kellogg 1175</strain>
        <tissue evidence="5">Leaf</tissue>
    </source>
</reference>
<keyword evidence="2" id="KW-0238">DNA-binding</keyword>
<dbReference type="PANTHER" id="PTHR10126">
    <property type="entry name" value="TATA-BOX BINDING PROTEIN"/>
    <property type="match status" value="1"/>
</dbReference>
<comment type="similarity">
    <text evidence="1">Belongs to the TBP family.</text>
</comment>